<organism evidence="1 2">
    <name type="scientific">Methanochimaera problematica</name>
    <dbReference type="NCBI Taxonomy" id="2609417"/>
    <lineage>
        <taxon>Archaea</taxon>
        <taxon>Methanobacteriati</taxon>
        <taxon>Methanobacteriota</taxon>
        <taxon>Stenosarchaea group</taxon>
        <taxon>Methanomicrobia</taxon>
        <taxon>Methanomicrobiales</taxon>
        <taxon>Methanomicrobiaceae</taxon>
        <taxon>Methanochimaera</taxon>
    </lineage>
</organism>
<gene>
    <name evidence="1" type="ORF">F1737_10240</name>
</gene>
<dbReference type="AlphaFoldDB" id="A0AA97FF39"/>
<sequence>MQKAGYIKKSGYHADDQEGSAHQILEIRISGRLFGVKIHDARRAIYTGLSCPVWKLKHSRGQHITWIEGSMTLSNSKKAVNIRLNNGGLYTASAASLKSIISGYTGYLIVSKIRQPAKNPVQHQSLITPWITA</sequence>
<dbReference type="Proteomes" id="UP001301797">
    <property type="component" value="Chromosome"/>
</dbReference>
<dbReference type="RefSeq" id="WP_317136481.1">
    <property type="nucleotide sequence ID" value="NZ_CP043875.1"/>
</dbReference>
<evidence type="ECO:0000313" key="1">
    <source>
        <dbReference type="EMBL" id="WOF17029.1"/>
    </source>
</evidence>
<keyword evidence="2" id="KW-1185">Reference proteome</keyword>
<name>A0AA97FF39_9EURY</name>
<accession>A0AA97FF39</accession>
<proteinExistence type="predicted"/>
<dbReference type="GeneID" id="85230551"/>
<dbReference type="EMBL" id="CP043875">
    <property type="protein sequence ID" value="WOF17029.1"/>
    <property type="molecule type" value="Genomic_DNA"/>
</dbReference>
<dbReference type="KEGG" id="mefw:F1737_10240"/>
<evidence type="ECO:0000313" key="2">
    <source>
        <dbReference type="Proteomes" id="UP001301797"/>
    </source>
</evidence>
<protein>
    <submittedName>
        <fullName evidence="1">Uncharacterized protein</fullName>
    </submittedName>
</protein>
<reference evidence="1 2" key="1">
    <citation type="submission" date="2019-09" db="EMBL/GenBank/DDBJ databases">
        <title>The complete genome of Methanoplanus sp. FWC-SCC4.</title>
        <authorList>
            <person name="Chen S.-C."/>
            <person name="Zhou Y.-Z."/>
            <person name="Lai M.-C."/>
        </authorList>
    </citation>
    <scope>NUCLEOTIDE SEQUENCE [LARGE SCALE GENOMIC DNA]</scope>
    <source>
        <strain evidence="1 2">FWC-SCC4</strain>
    </source>
</reference>